<keyword evidence="1" id="KW-0808">Transferase</keyword>
<dbReference type="EMBL" id="BSDP01000001">
    <property type="protein sequence ID" value="GLI27632.1"/>
    <property type="molecule type" value="Genomic_DNA"/>
</dbReference>
<dbReference type="NCBIfam" id="NF002959">
    <property type="entry name" value="PRK03624.1"/>
    <property type="match status" value="1"/>
</dbReference>
<feature type="domain" description="N-acetyltransferase" evidence="3">
    <location>
        <begin position="1"/>
        <end position="138"/>
    </location>
</feature>
<evidence type="ECO:0000256" key="1">
    <source>
        <dbReference type="ARBA" id="ARBA00022679"/>
    </source>
</evidence>
<reference evidence="4" key="1">
    <citation type="submission" date="2022-12" db="EMBL/GenBank/DDBJ databases">
        <title>Reference genome sequencing for broad-spectrum identification of bacterial and archaeal isolates by mass spectrometry.</title>
        <authorList>
            <person name="Sekiguchi Y."/>
            <person name="Tourlousse D.M."/>
        </authorList>
    </citation>
    <scope>NUCLEOTIDE SEQUENCE</scope>
    <source>
        <strain evidence="4">14</strain>
    </source>
</reference>
<gene>
    <name evidence="4" type="primary">ypeA</name>
    <name evidence="4" type="ORF">ARHIZOSPH14_18740</name>
</gene>
<proteinExistence type="predicted"/>
<evidence type="ECO:0000313" key="5">
    <source>
        <dbReference type="Proteomes" id="UP001144396"/>
    </source>
</evidence>
<dbReference type="InterPro" id="IPR016181">
    <property type="entry name" value="Acyl_CoA_acyltransferase"/>
</dbReference>
<sequence>MEIRPFRTDDTEAVVALWEASGLTRPWNDPRKDIARKLAVQPELFVVAVDDDRVVGSVMAGYDGHRGWMNYLATAPGSRRLGIGRALVAHVETALQAIGCPKVNLQVRATNREAVAFYERLGYRVDDTIDLGKRLIDD</sequence>
<dbReference type="PROSITE" id="PS51186">
    <property type="entry name" value="GNAT"/>
    <property type="match status" value="1"/>
</dbReference>
<dbReference type="InterPro" id="IPR000182">
    <property type="entry name" value="GNAT_dom"/>
</dbReference>
<dbReference type="Pfam" id="PF00583">
    <property type="entry name" value="Acetyltransf_1"/>
    <property type="match status" value="1"/>
</dbReference>
<dbReference type="AlphaFoldDB" id="A0A9W6FRF9"/>
<dbReference type="RefSeq" id="WP_281884334.1">
    <property type="nucleotide sequence ID" value="NZ_BSDP01000001.1"/>
</dbReference>
<name>A0A9W6FRF9_9MICO</name>
<dbReference type="Gene3D" id="3.40.630.30">
    <property type="match status" value="1"/>
</dbReference>
<keyword evidence="5" id="KW-1185">Reference proteome</keyword>
<dbReference type="PANTHER" id="PTHR43877:SF2">
    <property type="entry name" value="AMINOALKYLPHOSPHONATE N-ACETYLTRANSFERASE-RELATED"/>
    <property type="match status" value="1"/>
</dbReference>
<organism evidence="4 5">
    <name type="scientific">Agromyces rhizosphaerae</name>
    <dbReference type="NCBI Taxonomy" id="88374"/>
    <lineage>
        <taxon>Bacteria</taxon>
        <taxon>Bacillati</taxon>
        <taxon>Actinomycetota</taxon>
        <taxon>Actinomycetes</taxon>
        <taxon>Micrococcales</taxon>
        <taxon>Microbacteriaceae</taxon>
        <taxon>Agromyces</taxon>
    </lineage>
</organism>
<evidence type="ECO:0000256" key="2">
    <source>
        <dbReference type="ARBA" id="ARBA00023315"/>
    </source>
</evidence>
<keyword evidence="2" id="KW-0012">Acyltransferase</keyword>
<accession>A0A9W6FRF9</accession>
<dbReference type="CDD" id="cd04301">
    <property type="entry name" value="NAT_SF"/>
    <property type="match status" value="1"/>
</dbReference>
<evidence type="ECO:0000259" key="3">
    <source>
        <dbReference type="PROSITE" id="PS51186"/>
    </source>
</evidence>
<evidence type="ECO:0000313" key="4">
    <source>
        <dbReference type="EMBL" id="GLI27632.1"/>
    </source>
</evidence>
<dbReference type="SUPFAM" id="SSF55729">
    <property type="entry name" value="Acyl-CoA N-acyltransferases (Nat)"/>
    <property type="match status" value="1"/>
</dbReference>
<dbReference type="PANTHER" id="PTHR43877">
    <property type="entry name" value="AMINOALKYLPHOSPHONATE N-ACETYLTRANSFERASE-RELATED-RELATED"/>
    <property type="match status" value="1"/>
</dbReference>
<dbReference type="Proteomes" id="UP001144396">
    <property type="component" value="Unassembled WGS sequence"/>
</dbReference>
<dbReference type="InterPro" id="IPR050832">
    <property type="entry name" value="Bact_Acetyltransf"/>
</dbReference>
<protein>
    <submittedName>
        <fullName evidence="4">GNAT family acetyltransferase</fullName>
    </submittedName>
</protein>
<dbReference type="GO" id="GO:0016747">
    <property type="term" value="F:acyltransferase activity, transferring groups other than amino-acyl groups"/>
    <property type="evidence" value="ECO:0007669"/>
    <property type="project" value="InterPro"/>
</dbReference>
<comment type="caution">
    <text evidence="4">The sequence shown here is derived from an EMBL/GenBank/DDBJ whole genome shotgun (WGS) entry which is preliminary data.</text>
</comment>